<evidence type="ECO:0000313" key="3">
    <source>
        <dbReference type="Proteomes" id="UP001359559"/>
    </source>
</evidence>
<accession>A0AAN9JPZ8</accession>
<reference evidence="2 3" key="1">
    <citation type="submission" date="2024-01" db="EMBL/GenBank/DDBJ databases">
        <title>The genomes of 5 underutilized Papilionoideae crops provide insights into root nodulation and disease resistance.</title>
        <authorList>
            <person name="Yuan L."/>
        </authorList>
    </citation>
    <scope>NUCLEOTIDE SEQUENCE [LARGE SCALE GENOMIC DNA]</scope>
    <source>
        <strain evidence="2">LY-2023</strain>
        <tissue evidence="2">Leaf</tissue>
    </source>
</reference>
<gene>
    <name evidence="2" type="ORF">RJT34_12920</name>
</gene>
<evidence type="ECO:0000313" key="2">
    <source>
        <dbReference type="EMBL" id="KAK7302041.1"/>
    </source>
</evidence>
<name>A0AAN9JPZ8_CLITE</name>
<sequence>MQTISSTRMKEYPVGTYKNVSGSDRALCHDYPPQGLPYRALYIPVRAYCGSPPSLEFNYGDLSPGFSTYCLLALT</sequence>
<comment type="caution">
    <text evidence="2">The sequence shown here is derived from an EMBL/GenBank/DDBJ whole genome shotgun (WGS) entry which is preliminary data.</text>
</comment>
<dbReference type="Proteomes" id="UP001359559">
    <property type="component" value="Unassembled WGS sequence"/>
</dbReference>
<dbReference type="InterPro" id="IPR058316">
    <property type="entry name" value="DUF8003"/>
</dbReference>
<evidence type="ECO:0000259" key="1">
    <source>
        <dbReference type="Pfam" id="PF26010"/>
    </source>
</evidence>
<dbReference type="Pfam" id="PF26010">
    <property type="entry name" value="DUF8003"/>
    <property type="match status" value="1"/>
</dbReference>
<feature type="domain" description="DUF8003" evidence="1">
    <location>
        <begin position="10"/>
        <end position="47"/>
    </location>
</feature>
<proteinExistence type="predicted"/>
<organism evidence="2 3">
    <name type="scientific">Clitoria ternatea</name>
    <name type="common">Butterfly pea</name>
    <dbReference type="NCBI Taxonomy" id="43366"/>
    <lineage>
        <taxon>Eukaryota</taxon>
        <taxon>Viridiplantae</taxon>
        <taxon>Streptophyta</taxon>
        <taxon>Embryophyta</taxon>
        <taxon>Tracheophyta</taxon>
        <taxon>Spermatophyta</taxon>
        <taxon>Magnoliopsida</taxon>
        <taxon>eudicotyledons</taxon>
        <taxon>Gunneridae</taxon>
        <taxon>Pentapetalae</taxon>
        <taxon>rosids</taxon>
        <taxon>fabids</taxon>
        <taxon>Fabales</taxon>
        <taxon>Fabaceae</taxon>
        <taxon>Papilionoideae</taxon>
        <taxon>50 kb inversion clade</taxon>
        <taxon>NPAAA clade</taxon>
        <taxon>indigoferoid/millettioid clade</taxon>
        <taxon>Phaseoleae</taxon>
        <taxon>Clitoria</taxon>
    </lineage>
</organism>
<keyword evidence="3" id="KW-1185">Reference proteome</keyword>
<dbReference type="EMBL" id="JAYKXN010000003">
    <property type="protein sequence ID" value="KAK7302041.1"/>
    <property type="molecule type" value="Genomic_DNA"/>
</dbReference>
<dbReference type="AlphaFoldDB" id="A0AAN9JPZ8"/>
<protein>
    <recommendedName>
        <fullName evidence="1">DUF8003 domain-containing protein</fullName>
    </recommendedName>
</protein>